<dbReference type="InterPro" id="IPR036291">
    <property type="entry name" value="NAD(P)-bd_dom_sf"/>
</dbReference>
<dbReference type="SUPFAM" id="SSF51735">
    <property type="entry name" value="NAD(P)-binding Rossmann-fold domains"/>
    <property type="match status" value="1"/>
</dbReference>
<dbReference type="InterPro" id="IPR013149">
    <property type="entry name" value="ADH-like_C"/>
</dbReference>
<comment type="cofactor">
    <cofactor evidence="1 5">
        <name>Zn(2+)</name>
        <dbReference type="ChEBI" id="CHEBI:29105"/>
    </cofactor>
</comment>
<comment type="similarity">
    <text evidence="5">Belongs to the zinc-containing alcohol dehydrogenase family.</text>
</comment>
<evidence type="ECO:0000259" key="7">
    <source>
        <dbReference type="Pfam" id="PF08240"/>
    </source>
</evidence>
<dbReference type="SUPFAM" id="SSF50129">
    <property type="entry name" value="GroES-like"/>
    <property type="match status" value="1"/>
</dbReference>
<protein>
    <submittedName>
        <fullName evidence="8">Glutathione-dependent formaldehyde dehydrogenase</fullName>
    </submittedName>
</protein>
<dbReference type="Pfam" id="PF08240">
    <property type="entry name" value="ADH_N"/>
    <property type="match status" value="1"/>
</dbReference>
<dbReference type="Gene3D" id="3.40.50.720">
    <property type="entry name" value="NAD(P)-binding Rossmann-like Domain"/>
    <property type="match status" value="1"/>
</dbReference>
<name>A0A150PJ04_SORCE</name>
<comment type="caution">
    <text evidence="8">The sequence shown here is derived from an EMBL/GenBank/DDBJ whole genome shotgun (WGS) entry which is preliminary data.</text>
</comment>
<gene>
    <name evidence="8" type="ORF">BE04_31710</name>
</gene>
<evidence type="ECO:0000256" key="1">
    <source>
        <dbReference type="ARBA" id="ARBA00001947"/>
    </source>
</evidence>
<evidence type="ECO:0000259" key="6">
    <source>
        <dbReference type="Pfam" id="PF00107"/>
    </source>
</evidence>
<dbReference type="PANTHER" id="PTHR42813">
    <property type="entry name" value="ZINC-TYPE ALCOHOL DEHYDROGENASE-LIKE"/>
    <property type="match status" value="1"/>
</dbReference>
<dbReference type="GO" id="GO:0016491">
    <property type="term" value="F:oxidoreductase activity"/>
    <property type="evidence" value="ECO:0007669"/>
    <property type="project" value="UniProtKB-KW"/>
</dbReference>
<keyword evidence="2 5" id="KW-0479">Metal-binding</keyword>
<keyword evidence="3 5" id="KW-0862">Zinc</keyword>
<dbReference type="CDD" id="cd08283">
    <property type="entry name" value="FDH_like_1"/>
    <property type="match status" value="1"/>
</dbReference>
<accession>A0A150PJ04</accession>
<reference evidence="8 9" key="1">
    <citation type="submission" date="2014-02" db="EMBL/GenBank/DDBJ databases">
        <title>The small core and large imbalanced accessory genome model reveals a collaborative survival strategy of Sorangium cellulosum strains in nature.</title>
        <authorList>
            <person name="Han K."/>
            <person name="Peng R."/>
            <person name="Blom J."/>
            <person name="Li Y.-Z."/>
        </authorList>
    </citation>
    <scope>NUCLEOTIDE SEQUENCE [LARGE SCALE GENOMIC DNA]</scope>
    <source>
        <strain evidence="8 9">So0157-18</strain>
    </source>
</reference>
<dbReference type="PROSITE" id="PS00059">
    <property type="entry name" value="ADH_ZINC"/>
    <property type="match status" value="1"/>
</dbReference>
<keyword evidence="4" id="KW-0560">Oxidoreductase</keyword>
<feature type="domain" description="Alcohol dehydrogenase-like N-terminal" evidence="7">
    <location>
        <begin position="25"/>
        <end position="144"/>
    </location>
</feature>
<dbReference type="InterPro" id="IPR011032">
    <property type="entry name" value="GroES-like_sf"/>
</dbReference>
<dbReference type="AlphaFoldDB" id="A0A150PJ04"/>
<dbReference type="GO" id="GO:0008270">
    <property type="term" value="F:zinc ion binding"/>
    <property type="evidence" value="ECO:0007669"/>
    <property type="project" value="InterPro"/>
</dbReference>
<dbReference type="Proteomes" id="UP000075604">
    <property type="component" value="Unassembled WGS sequence"/>
</dbReference>
<dbReference type="Gene3D" id="3.90.180.10">
    <property type="entry name" value="Medium-chain alcohol dehydrogenases, catalytic domain"/>
    <property type="match status" value="1"/>
</dbReference>
<proteinExistence type="inferred from homology"/>
<feature type="domain" description="Alcohol dehydrogenase-like C-terminal" evidence="6">
    <location>
        <begin position="188"/>
        <end position="259"/>
    </location>
</feature>
<evidence type="ECO:0000313" key="8">
    <source>
        <dbReference type="EMBL" id="KYF55664.1"/>
    </source>
</evidence>
<dbReference type="InterPro" id="IPR002328">
    <property type="entry name" value="ADH_Zn_CS"/>
</dbReference>
<dbReference type="EMBL" id="JELX01002361">
    <property type="protein sequence ID" value="KYF55664.1"/>
    <property type="molecule type" value="Genomic_DNA"/>
</dbReference>
<evidence type="ECO:0000313" key="9">
    <source>
        <dbReference type="Proteomes" id="UP000075604"/>
    </source>
</evidence>
<dbReference type="Pfam" id="PF00107">
    <property type="entry name" value="ADH_zinc_N"/>
    <property type="match status" value="1"/>
</dbReference>
<organism evidence="8 9">
    <name type="scientific">Sorangium cellulosum</name>
    <name type="common">Polyangium cellulosum</name>
    <dbReference type="NCBI Taxonomy" id="56"/>
    <lineage>
        <taxon>Bacteria</taxon>
        <taxon>Pseudomonadati</taxon>
        <taxon>Myxococcota</taxon>
        <taxon>Polyangia</taxon>
        <taxon>Polyangiales</taxon>
        <taxon>Polyangiaceae</taxon>
        <taxon>Sorangium</taxon>
    </lineage>
</organism>
<evidence type="ECO:0000256" key="2">
    <source>
        <dbReference type="ARBA" id="ARBA00022723"/>
    </source>
</evidence>
<dbReference type="InterPro" id="IPR013154">
    <property type="entry name" value="ADH-like_N"/>
</dbReference>
<evidence type="ECO:0000256" key="4">
    <source>
        <dbReference type="ARBA" id="ARBA00023002"/>
    </source>
</evidence>
<evidence type="ECO:0000256" key="3">
    <source>
        <dbReference type="ARBA" id="ARBA00022833"/>
    </source>
</evidence>
<dbReference type="PANTHER" id="PTHR42813:SF2">
    <property type="entry name" value="DEHYDROGENASE, ZINC-CONTAINING, PUTATIVE (AFU_ORTHOLOGUE AFUA_2G02810)-RELATED"/>
    <property type="match status" value="1"/>
</dbReference>
<sequence length="383" mass="41400">MLAVTYHGPRCVRVEENPEPRIQHPNDVVLRVSRAAICGSDLHLYHGYIADTRVGTIFGHEFTGVVEEVGPSVRTLQRGDRVVVPFNIACGTCFFCQRERTSACENTNPLTTIAGGIFGYSHTTGGYQGGQAERVRVPFADVGPMKIPDDLSDEDALFLSDIIPTGYQAAEMGDITPADTVAVFGCGPVGLVAQRCAWLLGARRVIAVDSVGYRLEFARRYNQAETLDFTKVPDVVSVLRDMTDGRGPDVCIEAVGLEASGSTLHGLLGKTLMLQAGSPVALNWAIQSVRRGGRVSIIGVYGPPWNLVDVGAVVNKGLTIKSGQCDVKRYMPRLVQHVRKGNIDPRALITHRVPLEAAAEMYRLFAARTDGIIKCVLIPSGAK</sequence>
<evidence type="ECO:0000256" key="5">
    <source>
        <dbReference type="RuleBase" id="RU361277"/>
    </source>
</evidence>